<evidence type="ECO:0000313" key="11">
    <source>
        <dbReference type="EMBL" id="CAI8037425.1"/>
    </source>
</evidence>
<comment type="similarity">
    <text evidence="3">Belongs to the peptidase S9C family.</text>
</comment>
<organism evidence="11 12">
    <name type="scientific">Geodia barretti</name>
    <name type="common">Barrett's horny sponge</name>
    <dbReference type="NCBI Taxonomy" id="519541"/>
    <lineage>
        <taxon>Eukaryota</taxon>
        <taxon>Metazoa</taxon>
        <taxon>Porifera</taxon>
        <taxon>Demospongiae</taxon>
        <taxon>Heteroscleromorpha</taxon>
        <taxon>Tetractinellida</taxon>
        <taxon>Astrophorina</taxon>
        <taxon>Geodiidae</taxon>
        <taxon>Geodia</taxon>
    </lineage>
</organism>
<dbReference type="Proteomes" id="UP001174909">
    <property type="component" value="Unassembled WGS sequence"/>
</dbReference>
<accession>A0AA35SWI2</accession>
<comment type="subcellular location">
    <subcellularLocation>
        <location evidence="2">Cytoplasm</location>
    </subcellularLocation>
</comment>
<dbReference type="Pfam" id="PF19283">
    <property type="entry name" value="APEH_N"/>
    <property type="match status" value="1"/>
</dbReference>
<evidence type="ECO:0000256" key="3">
    <source>
        <dbReference type="ARBA" id="ARBA00010040"/>
    </source>
</evidence>
<dbReference type="EMBL" id="CASHTH010002937">
    <property type="protein sequence ID" value="CAI8037425.1"/>
    <property type="molecule type" value="Genomic_DNA"/>
</dbReference>
<keyword evidence="8" id="KW-0378">Hydrolase</keyword>
<dbReference type="InterPro" id="IPR045550">
    <property type="entry name" value="AARE_N"/>
</dbReference>
<dbReference type="GO" id="GO:0005737">
    <property type="term" value="C:cytoplasm"/>
    <property type="evidence" value="ECO:0007669"/>
    <property type="project" value="UniProtKB-SubCell"/>
</dbReference>
<comment type="catalytic activity">
    <reaction evidence="1">
        <text>Cleavage of an N-acetyl or N-formyl amino acid from the N-terminus of a polypeptide.</text>
        <dbReference type="EC" id="3.4.19.1"/>
    </reaction>
</comment>
<dbReference type="EC" id="3.4.19.1" evidence="5"/>
<keyword evidence="7" id="KW-0963">Cytoplasm</keyword>
<dbReference type="AlphaFoldDB" id="A0AA35SWI2"/>
<evidence type="ECO:0000313" key="12">
    <source>
        <dbReference type="Proteomes" id="UP001174909"/>
    </source>
</evidence>
<evidence type="ECO:0000256" key="6">
    <source>
        <dbReference type="ARBA" id="ARBA00018421"/>
    </source>
</evidence>
<dbReference type="SUPFAM" id="SSF82171">
    <property type="entry name" value="DPP6 N-terminal domain-like"/>
    <property type="match status" value="1"/>
</dbReference>
<evidence type="ECO:0000259" key="9">
    <source>
        <dbReference type="Pfam" id="PF00326"/>
    </source>
</evidence>
<dbReference type="Gene3D" id="3.40.50.1820">
    <property type="entry name" value="alpha/beta hydrolase"/>
    <property type="match status" value="2"/>
</dbReference>
<evidence type="ECO:0000256" key="2">
    <source>
        <dbReference type="ARBA" id="ARBA00004496"/>
    </source>
</evidence>
<feature type="domain" description="Acylamino-acid-releasing enzyme N-terminal" evidence="10">
    <location>
        <begin position="8"/>
        <end position="444"/>
    </location>
</feature>
<keyword evidence="12" id="KW-1185">Reference proteome</keyword>
<protein>
    <recommendedName>
        <fullName evidence="6">Acylamino-acid-releasing enzyme</fullName>
        <ecNumber evidence="5">3.4.19.1</ecNumber>
    </recommendedName>
</protein>
<gene>
    <name evidence="11" type="ORF">GBAR_LOCUS20932</name>
</gene>
<dbReference type="InterPro" id="IPR029058">
    <property type="entry name" value="AB_hydrolase_fold"/>
</dbReference>
<sequence length="677" mass="74112">MDDYTKRAVEVFRECARIPLLSSAAVFSHRDEGKYEVLSKWNQRELERGKKVAFTRSFFLEKDGGRIKKLASSMFQSDTSNQIKVSHAPPSGMRAVLVKEKPANGKPGDESQQYIEVWSGEGLEKTVAVADLKKHGKIHEDTHFGSFHLSANGQKLLFIAEREKPKRSSFFKKTPAKSEDEKAPVQGAEYVAEDDWGEQLTSVVDPVVVVMSVRSEECEVVEIGDDVSGERAGVWVPEEGGGGGEVVCVGWENRPRKLGFVYCLNRPSALYHMHLGSGKSTALTGKDDCVFSPRFSPHGDKLVYFQTPGSGPHRSCAALKMINWSNKQIVTVVDVVKRSSTVGGFPGFYSTWLPERCWDDAGKTIFCSENWGSQIRVVQVDVGSGEVRGVSNKEGAWSVMCVSHDLIVAQHASLSQTPRLMVGVVSSGMSHDVTWTEISPPQVSMVTEGVTWKVLSFTPDPGSVPYEAILVKPRPSPTKPPLAVYPHGGPHGVIPADFLVWPVCLASLGTAVLLVNYRGSTGYGQDSIDCLPGKIGRQDVDDVQDFYKAASVRNPVVDMAGMRVTSDIPDWTYVECGVTFDPATPPNHEDVAKLLRHSPIVHAHKIKAGVLVLLGADDRRCPPSQGQFLYHTLKAMGKDTRLHIYPGECHPISSVHCDADCFVNTAVWMHSHGCSAA</sequence>
<dbReference type="InterPro" id="IPR001375">
    <property type="entry name" value="Peptidase_S9_cat"/>
</dbReference>
<proteinExistence type="inferred from homology"/>
<dbReference type="GO" id="GO:0006508">
    <property type="term" value="P:proteolysis"/>
    <property type="evidence" value="ECO:0007669"/>
    <property type="project" value="InterPro"/>
</dbReference>
<dbReference type="Gene3D" id="2.120.10.30">
    <property type="entry name" value="TolB, C-terminal domain"/>
    <property type="match status" value="1"/>
</dbReference>
<evidence type="ECO:0000256" key="5">
    <source>
        <dbReference type="ARBA" id="ARBA00012917"/>
    </source>
</evidence>
<dbReference type="GO" id="GO:0004252">
    <property type="term" value="F:serine-type endopeptidase activity"/>
    <property type="evidence" value="ECO:0007669"/>
    <property type="project" value="TreeGrafter"/>
</dbReference>
<evidence type="ECO:0000256" key="4">
    <source>
        <dbReference type="ARBA" id="ARBA00011881"/>
    </source>
</evidence>
<reference evidence="11" key="1">
    <citation type="submission" date="2023-03" db="EMBL/GenBank/DDBJ databases">
        <authorList>
            <person name="Steffen K."/>
            <person name="Cardenas P."/>
        </authorList>
    </citation>
    <scope>NUCLEOTIDE SEQUENCE</scope>
</reference>
<feature type="domain" description="Peptidase S9 prolyl oligopeptidase catalytic" evidence="9">
    <location>
        <begin position="544"/>
        <end position="655"/>
    </location>
</feature>
<dbReference type="GO" id="GO:0008242">
    <property type="term" value="F:omega peptidase activity"/>
    <property type="evidence" value="ECO:0007669"/>
    <property type="project" value="UniProtKB-EC"/>
</dbReference>
<dbReference type="SUPFAM" id="SSF53474">
    <property type="entry name" value="alpha/beta-Hydrolases"/>
    <property type="match status" value="1"/>
</dbReference>
<evidence type="ECO:0000259" key="10">
    <source>
        <dbReference type="Pfam" id="PF19283"/>
    </source>
</evidence>
<evidence type="ECO:0000256" key="8">
    <source>
        <dbReference type="ARBA" id="ARBA00022801"/>
    </source>
</evidence>
<evidence type="ECO:0000256" key="7">
    <source>
        <dbReference type="ARBA" id="ARBA00022490"/>
    </source>
</evidence>
<dbReference type="Pfam" id="PF00326">
    <property type="entry name" value="Peptidase_S9"/>
    <property type="match status" value="1"/>
</dbReference>
<name>A0AA35SWI2_GEOBA</name>
<comment type="subunit">
    <text evidence="4">Homotetramer.</text>
</comment>
<evidence type="ECO:0000256" key="1">
    <source>
        <dbReference type="ARBA" id="ARBA00000721"/>
    </source>
</evidence>
<dbReference type="PANTHER" id="PTHR42776">
    <property type="entry name" value="SERINE PEPTIDASE S9 FAMILY MEMBER"/>
    <property type="match status" value="1"/>
</dbReference>
<dbReference type="PANTHER" id="PTHR42776:SF4">
    <property type="entry name" value="ACYLAMINO-ACID-RELEASING ENZYME"/>
    <property type="match status" value="1"/>
</dbReference>
<dbReference type="InterPro" id="IPR011042">
    <property type="entry name" value="6-blade_b-propeller_TolB-like"/>
</dbReference>
<comment type="caution">
    <text evidence="11">The sequence shown here is derived from an EMBL/GenBank/DDBJ whole genome shotgun (WGS) entry which is preliminary data.</text>
</comment>